<proteinExistence type="predicted"/>
<accession>A0A382Q8I6</accession>
<dbReference type="AlphaFoldDB" id="A0A382Q8I6"/>
<reference evidence="1" key="1">
    <citation type="submission" date="2018-05" db="EMBL/GenBank/DDBJ databases">
        <authorList>
            <person name="Lanie J.A."/>
            <person name="Ng W.-L."/>
            <person name="Kazmierczak K.M."/>
            <person name="Andrzejewski T.M."/>
            <person name="Davidsen T.M."/>
            <person name="Wayne K.J."/>
            <person name="Tettelin H."/>
            <person name="Glass J.I."/>
            <person name="Rusch D."/>
            <person name="Podicherti R."/>
            <person name="Tsui H.-C.T."/>
            <person name="Winkler M.E."/>
        </authorList>
    </citation>
    <scope>NUCLEOTIDE SEQUENCE</scope>
</reference>
<gene>
    <name evidence="1" type="ORF">METZ01_LOCUS334753</name>
</gene>
<protein>
    <submittedName>
        <fullName evidence="1">Uncharacterized protein</fullName>
    </submittedName>
</protein>
<sequence>MRIRFIREINVTVVSTNTDSGKMSVEESIRSFSLGRIVGGFFDVTREGDTVDLHHVNGDIYMDIPKDAVEIHGDKPTHPSYSKNCCKARK</sequence>
<dbReference type="EMBL" id="UINC01112741">
    <property type="protein sequence ID" value="SVC81899.1"/>
    <property type="molecule type" value="Genomic_DNA"/>
</dbReference>
<evidence type="ECO:0000313" key="1">
    <source>
        <dbReference type="EMBL" id="SVC81899.1"/>
    </source>
</evidence>
<organism evidence="1">
    <name type="scientific">marine metagenome</name>
    <dbReference type="NCBI Taxonomy" id="408172"/>
    <lineage>
        <taxon>unclassified sequences</taxon>
        <taxon>metagenomes</taxon>
        <taxon>ecological metagenomes</taxon>
    </lineage>
</organism>
<name>A0A382Q8I6_9ZZZZ</name>